<dbReference type="Pfam" id="PF01112">
    <property type="entry name" value="Asparaginase_2"/>
    <property type="match status" value="1"/>
</dbReference>
<feature type="binding site" evidence="2">
    <location>
        <begin position="202"/>
        <end position="205"/>
    </location>
    <ligand>
        <name>substrate</name>
    </ligand>
</feature>
<dbReference type="AlphaFoldDB" id="E4KPW0"/>
<evidence type="ECO:0000256" key="3">
    <source>
        <dbReference type="PIRSR" id="PIRSR600246-3"/>
    </source>
</evidence>
<name>E4KPW0_9LACT</name>
<dbReference type="STRING" id="908337.HMPREF9257_1599"/>
<dbReference type="MEROPS" id="T02.007"/>
<dbReference type="GO" id="GO:0005737">
    <property type="term" value="C:cytoplasm"/>
    <property type="evidence" value="ECO:0007669"/>
    <property type="project" value="TreeGrafter"/>
</dbReference>
<evidence type="ECO:0000313" key="5">
    <source>
        <dbReference type="Proteomes" id="UP000005990"/>
    </source>
</evidence>
<evidence type="ECO:0000313" key="4">
    <source>
        <dbReference type="EMBL" id="EFR31303.1"/>
    </source>
</evidence>
<protein>
    <submittedName>
        <fullName evidence="4">Asparaginase</fullName>
    </submittedName>
</protein>
<dbReference type="Proteomes" id="UP000005990">
    <property type="component" value="Unassembled WGS sequence"/>
</dbReference>
<evidence type="ECO:0000256" key="2">
    <source>
        <dbReference type="PIRSR" id="PIRSR600246-2"/>
    </source>
</evidence>
<organism evidence="4 5">
    <name type="scientific">Eremococcus coleocola ACS-139-V-Col8</name>
    <dbReference type="NCBI Taxonomy" id="908337"/>
    <lineage>
        <taxon>Bacteria</taxon>
        <taxon>Bacillati</taxon>
        <taxon>Bacillota</taxon>
        <taxon>Bacilli</taxon>
        <taxon>Lactobacillales</taxon>
        <taxon>Aerococcaceae</taxon>
        <taxon>Eremococcus</taxon>
    </lineage>
</organism>
<feature type="binding site" evidence="2">
    <location>
        <begin position="179"/>
        <end position="182"/>
    </location>
    <ligand>
        <name>substrate</name>
    </ligand>
</feature>
<dbReference type="EMBL" id="AENN01000015">
    <property type="protein sequence ID" value="EFR31303.1"/>
    <property type="molecule type" value="Genomic_DNA"/>
</dbReference>
<dbReference type="OrthoDB" id="9780217at2"/>
<dbReference type="InterPro" id="IPR029055">
    <property type="entry name" value="Ntn_hydrolases_N"/>
</dbReference>
<evidence type="ECO:0000256" key="1">
    <source>
        <dbReference type="PIRSR" id="PIRSR600246-1"/>
    </source>
</evidence>
<dbReference type="Gene3D" id="3.60.20.30">
    <property type="entry name" value="(Glycosyl)asparaginase"/>
    <property type="match status" value="1"/>
</dbReference>
<feature type="active site" description="Nucleophile" evidence="1">
    <location>
        <position position="151"/>
    </location>
</feature>
<keyword evidence="5" id="KW-1185">Reference proteome</keyword>
<dbReference type="RefSeq" id="WP_006418506.1">
    <property type="nucleotide sequence ID" value="NZ_AENN01000015.1"/>
</dbReference>
<feature type="site" description="Cleavage; by autolysis" evidence="3">
    <location>
        <begin position="150"/>
        <end position="151"/>
    </location>
</feature>
<proteinExistence type="predicted"/>
<reference evidence="4 5" key="1">
    <citation type="submission" date="2010-10" db="EMBL/GenBank/DDBJ databases">
        <authorList>
            <person name="Durkin A.S."/>
            <person name="Madupu R."/>
            <person name="Torralba M."/>
            <person name="Gillis M."/>
            <person name="Methe B."/>
            <person name="Sutton G."/>
            <person name="Nelson K.E."/>
        </authorList>
    </citation>
    <scope>NUCLEOTIDE SEQUENCE [LARGE SCALE GENOMIC DNA]</scope>
    <source>
        <strain evidence="4 5">ACS-139-V-Col8</strain>
    </source>
</reference>
<gene>
    <name evidence="4" type="ORF">HMPREF9257_1599</name>
</gene>
<dbReference type="PANTHER" id="PTHR10188:SF6">
    <property type="entry name" value="N(4)-(BETA-N-ACETYLGLUCOSAMINYL)-L-ASPARAGINASE"/>
    <property type="match status" value="1"/>
</dbReference>
<dbReference type="GO" id="GO:0016811">
    <property type="term" value="F:hydrolase activity, acting on carbon-nitrogen (but not peptide) bonds, in linear amides"/>
    <property type="evidence" value="ECO:0007669"/>
    <property type="project" value="UniProtKB-ARBA"/>
</dbReference>
<dbReference type="eggNOG" id="COG1446">
    <property type="taxonomic scope" value="Bacteria"/>
</dbReference>
<dbReference type="InterPro" id="IPR000246">
    <property type="entry name" value="Peptidase_T2"/>
</dbReference>
<sequence length="319" mass="34369">MWAMIATWRMALEGVQDAELILKNGGTASDAIETAIQAVEDFPYFKSVGYGGLPNRKMEVELDAAYMDGQTLGFGAVCGIQDIANPISVARRLSRLKANNVLVGQGARDYAIAQGFETKDMLTDRAQIHYHNRQKQLGLDDNLVPYSGHDTVGMVALDQAGLMVAGTSTSGLFMKEPGRVGDSPFIGSGLYVDAQIGGASGTGMGEDIMKGILSYEIVRLMKAGKSAQEACQTAVFDFERDMANRGTSVGDISMIALAADGSWGVASNIDNFSFVVALPDQGSQVYVTRRQGDTMIHELASQAWLDNYMAERTKPLERL</sequence>
<dbReference type="SUPFAM" id="SSF56235">
    <property type="entry name" value="N-terminal nucleophile aminohydrolases (Ntn hydrolases)"/>
    <property type="match status" value="1"/>
</dbReference>
<comment type="caution">
    <text evidence="4">The sequence shown here is derived from an EMBL/GenBank/DDBJ whole genome shotgun (WGS) entry which is preliminary data.</text>
</comment>
<accession>E4KPW0</accession>
<dbReference type="CDD" id="cd04513">
    <property type="entry name" value="Glycosylasparaginase"/>
    <property type="match status" value="1"/>
</dbReference>
<dbReference type="PANTHER" id="PTHR10188">
    <property type="entry name" value="L-ASPARAGINASE"/>
    <property type="match status" value="1"/>
</dbReference>